<gene>
    <name evidence="12" type="primary">ywqF</name>
    <name evidence="12" type="ORF">NCTC8139_02952</name>
</gene>
<feature type="domain" description="UDP-glucose/GDP-mannose dehydrogenase C-terminal" evidence="11">
    <location>
        <begin position="330"/>
        <end position="431"/>
    </location>
</feature>
<dbReference type="PANTHER" id="PTHR43750:SF3">
    <property type="entry name" value="UDP-GLUCOSE 6-DEHYDROGENASE TUAD"/>
    <property type="match status" value="1"/>
</dbReference>
<feature type="binding site" evidence="10">
    <location>
        <position position="122"/>
    </location>
    <ligand>
        <name>NAD(+)</name>
        <dbReference type="ChEBI" id="CHEBI:57540"/>
    </ligand>
</feature>
<dbReference type="InterPro" id="IPR001732">
    <property type="entry name" value="UDP-Glc/GDP-Man_DH_N"/>
</dbReference>
<feature type="binding site" evidence="10">
    <location>
        <position position="35"/>
    </location>
    <ligand>
        <name>NAD(+)</name>
        <dbReference type="ChEBI" id="CHEBI:57540"/>
    </ligand>
</feature>
<feature type="binding site" evidence="10">
    <location>
        <position position="277"/>
    </location>
    <ligand>
        <name>NAD(+)</name>
        <dbReference type="ChEBI" id="CHEBI:57540"/>
    </ligand>
</feature>
<evidence type="ECO:0000313" key="12">
    <source>
        <dbReference type="EMBL" id="VFA89388.1"/>
    </source>
</evidence>
<feature type="binding site" evidence="10">
    <location>
        <position position="30"/>
    </location>
    <ligand>
        <name>NAD(+)</name>
        <dbReference type="ChEBI" id="CHEBI:57540"/>
    </ligand>
</feature>
<feature type="binding site" evidence="10">
    <location>
        <position position="86"/>
    </location>
    <ligand>
        <name>NAD(+)</name>
        <dbReference type="ChEBI" id="CHEBI:57540"/>
    </ligand>
</feature>
<feature type="binding site" evidence="9">
    <location>
        <begin position="263"/>
        <end position="267"/>
    </location>
    <ligand>
        <name>substrate</name>
    </ligand>
</feature>
<keyword evidence="5 7" id="KW-0520">NAD</keyword>
<dbReference type="InterPro" id="IPR028357">
    <property type="entry name" value="UDPglc_DH_bac"/>
</dbReference>
<feature type="binding site" evidence="10">
    <location>
        <position position="156"/>
    </location>
    <ligand>
        <name>NAD(+)</name>
        <dbReference type="ChEBI" id="CHEBI:57540"/>
    </ligand>
</feature>
<feature type="binding site" evidence="10">
    <location>
        <position position="344"/>
    </location>
    <ligand>
        <name>NAD(+)</name>
        <dbReference type="ChEBI" id="CHEBI:57540"/>
    </ligand>
</feature>
<evidence type="ECO:0000256" key="8">
    <source>
        <dbReference type="PIRSR" id="PIRSR500134-1"/>
    </source>
</evidence>
<dbReference type="Pfam" id="PF03721">
    <property type="entry name" value="UDPG_MGDP_dh_N"/>
    <property type="match status" value="1"/>
</dbReference>
<dbReference type="Gene3D" id="1.20.5.100">
    <property type="entry name" value="Cytochrome c1, transmembrane anchor, C-terminal"/>
    <property type="match status" value="1"/>
</dbReference>
<dbReference type="PIRSF" id="PIRSF000124">
    <property type="entry name" value="UDPglc_GDPman_dh"/>
    <property type="match status" value="1"/>
</dbReference>
<dbReference type="PANTHER" id="PTHR43750">
    <property type="entry name" value="UDP-GLUCOSE 6-DEHYDROGENASE TUAD"/>
    <property type="match status" value="1"/>
</dbReference>
<dbReference type="PIRSF" id="PIRSF500134">
    <property type="entry name" value="UDPglc_DH_bac"/>
    <property type="match status" value="1"/>
</dbReference>
<feature type="binding site" evidence="9">
    <location>
        <position position="271"/>
    </location>
    <ligand>
        <name>substrate</name>
    </ligand>
</feature>
<dbReference type="Proteomes" id="UP000360750">
    <property type="component" value="Unassembled WGS sequence"/>
</dbReference>
<dbReference type="SUPFAM" id="SSF51735">
    <property type="entry name" value="NAD(P)-binding Rossmann-fold domains"/>
    <property type="match status" value="1"/>
</dbReference>
<dbReference type="Pfam" id="PF00984">
    <property type="entry name" value="UDPG_MGDP_dh"/>
    <property type="match status" value="1"/>
</dbReference>
<dbReference type="Gene3D" id="3.40.50.720">
    <property type="entry name" value="NAD(P)-binding Rossmann-like Domain"/>
    <property type="match status" value="2"/>
</dbReference>
<dbReference type="SMART" id="SM00984">
    <property type="entry name" value="UDPG_MGDP_dh_C"/>
    <property type="match status" value="1"/>
</dbReference>
<comment type="catalytic activity">
    <reaction evidence="6 7">
        <text>UDP-alpha-D-glucose + 2 NAD(+) + H2O = UDP-alpha-D-glucuronate + 2 NADH + 3 H(+)</text>
        <dbReference type="Rhea" id="RHEA:23596"/>
        <dbReference type="ChEBI" id="CHEBI:15377"/>
        <dbReference type="ChEBI" id="CHEBI:15378"/>
        <dbReference type="ChEBI" id="CHEBI:57540"/>
        <dbReference type="ChEBI" id="CHEBI:57945"/>
        <dbReference type="ChEBI" id="CHEBI:58052"/>
        <dbReference type="ChEBI" id="CHEBI:58885"/>
        <dbReference type="EC" id="1.1.1.22"/>
    </reaction>
</comment>
<evidence type="ECO:0000256" key="10">
    <source>
        <dbReference type="PIRSR" id="PIRSR500134-3"/>
    </source>
</evidence>
<evidence type="ECO:0000256" key="1">
    <source>
        <dbReference type="ARBA" id="ARBA00004701"/>
    </source>
</evidence>
<keyword evidence="4 7" id="KW-0560">Oxidoreductase</keyword>
<dbReference type="AlphaFoldDB" id="A0ABD7V4U4"/>
<evidence type="ECO:0000259" key="11">
    <source>
        <dbReference type="SMART" id="SM00984"/>
    </source>
</evidence>
<organism evidence="12 13">
    <name type="scientific">Gordonia paraffinivorans</name>
    <dbReference type="NCBI Taxonomy" id="175628"/>
    <lineage>
        <taxon>Bacteria</taxon>
        <taxon>Bacillati</taxon>
        <taxon>Actinomycetota</taxon>
        <taxon>Actinomycetes</taxon>
        <taxon>Mycobacteriales</taxon>
        <taxon>Gordoniaceae</taxon>
        <taxon>Gordonia</taxon>
    </lineage>
</organism>
<evidence type="ECO:0000256" key="6">
    <source>
        <dbReference type="ARBA" id="ARBA00047473"/>
    </source>
</evidence>
<dbReference type="InterPro" id="IPR014027">
    <property type="entry name" value="UDP-Glc/GDP-Man_DH_C"/>
</dbReference>
<protein>
    <recommendedName>
        <fullName evidence="3 7">UDP-glucose 6-dehydrogenase</fullName>
        <ecNumber evidence="3 7">1.1.1.22</ecNumber>
    </recommendedName>
</protein>
<accession>A0ABD7V4U4</accession>
<comment type="pathway">
    <text evidence="1">Nucleotide-sugar biosynthesis; UDP-alpha-D-glucuronate biosynthesis; UDP-alpha-D-glucuronate from UDP-alpha-D-glucose: step 1/1.</text>
</comment>
<dbReference type="SUPFAM" id="SSF52413">
    <property type="entry name" value="UDP-glucose/GDP-mannose dehydrogenase C-terminal domain"/>
    <property type="match status" value="1"/>
</dbReference>
<dbReference type="EC" id="1.1.1.22" evidence="3 7"/>
<dbReference type="InterPro" id="IPR036291">
    <property type="entry name" value="NAD(P)-bd_dom_sf"/>
</dbReference>
<comment type="similarity">
    <text evidence="2 7">Belongs to the UDP-glucose/GDP-mannose dehydrogenase family.</text>
</comment>
<dbReference type="InterPro" id="IPR017476">
    <property type="entry name" value="UDP-Glc/GDP-Man"/>
</dbReference>
<evidence type="ECO:0000256" key="4">
    <source>
        <dbReference type="ARBA" id="ARBA00023002"/>
    </source>
</evidence>
<dbReference type="GO" id="GO:0003979">
    <property type="term" value="F:UDP-glucose 6-dehydrogenase activity"/>
    <property type="evidence" value="ECO:0007669"/>
    <property type="project" value="UniProtKB-EC"/>
</dbReference>
<dbReference type="Pfam" id="PF03720">
    <property type="entry name" value="UDPG_MGDP_dh_C"/>
    <property type="match status" value="1"/>
</dbReference>
<evidence type="ECO:0000313" key="13">
    <source>
        <dbReference type="Proteomes" id="UP000360750"/>
    </source>
</evidence>
<dbReference type="EMBL" id="CAACYD010000007">
    <property type="protein sequence ID" value="VFA89388.1"/>
    <property type="molecule type" value="Genomic_DNA"/>
</dbReference>
<feature type="binding site" evidence="9">
    <location>
        <position position="337"/>
    </location>
    <ligand>
        <name>substrate</name>
    </ligand>
</feature>
<reference evidence="12 13" key="1">
    <citation type="submission" date="2019-02" db="EMBL/GenBank/DDBJ databases">
        <authorList>
            <consortium name="Pathogen Informatics"/>
        </authorList>
    </citation>
    <scope>NUCLEOTIDE SEQUENCE [LARGE SCALE GENOMIC DNA]</scope>
    <source>
        <strain evidence="12 13">3012STDY6756503</strain>
    </source>
</reference>
<dbReference type="InterPro" id="IPR036220">
    <property type="entry name" value="UDP-Glc/GDP-Man_DH_C_sf"/>
</dbReference>
<name>A0ABD7V4U4_9ACTN</name>
<dbReference type="NCBIfam" id="TIGR03026">
    <property type="entry name" value="NDP-sugDHase"/>
    <property type="match status" value="1"/>
</dbReference>
<evidence type="ECO:0000256" key="7">
    <source>
        <dbReference type="PIRNR" id="PIRNR000124"/>
    </source>
</evidence>
<feature type="active site" description="Nucleophile" evidence="8">
    <location>
        <position position="274"/>
    </location>
</feature>
<dbReference type="InterPro" id="IPR014026">
    <property type="entry name" value="UDP-Glc/GDP-Man_DH_dimer"/>
</dbReference>
<sequence length="477" mass="50683">MKLTVIGCGYLGATHAACMAELGHDVLGVDVDAAKVARLQAGEVPFFEPGLSDILRRNLDAGRLRFTTDHHAAAEHASIHFIGVGTPQEARGHRADLSAVYAAIDTLVPTLRGRHLLIGKSTVPVGTCAELAQRIAVLRTPGADAELSWSPEFLREGFAVEDTLRPDRLVLGTGPRPAPAEGADEPLAGAVLREIYREILEAGVPFIETDWATAELVKVSANAFLATKISFINAMSELCEIAGADVDALADAIGHDPRIGRRFLNAGLGFGGGCLPKDIRALVARAEDIGAPRSVGFLREVDSINMRRRAAAVQLVTEALGGEVLGRNIAVLGTAFKPESDDVRDSPALAVAGRLALDGALVTVFDPQAMANSRRLQPSLGYARSARHACERADVVVVATEWAEFVHMTPEELTPVVRERRIVDLRRCLDPGTWRAAGWDHRALGGVVTDTRVSQRTPSAQVNGLASEATTAAAVLG</sequence>
<dbReference type="InterPro" id="IPR008927">
    <property type="entry name" value="6-PGluconate_DH-like_C_sf"/>
</dbReference>
<feature type="binding site" evidence="9">
    <location>
        <position position="218"/>
    </location>
    <ligand>
        <name>substrate</name>
    </ligand>
</feature>
<evidence type="ECO:0000256" key="9">
    <source>
        <dbReference type="PIRSR" id="PIRSR500134-2"/>
    </source>
</evidence>
<dbReference type="GeneID" id="60750941"/>
<dbReference type="SUPFAM" id="SSF48179">
    <property type="entry name" value="6-phosphogluconate dehydrogenase C-terminal domain-like"/>
    <property type="match status" value="1"/>
</dbReference>
<proteinExistence type="inferred from homology"/>
<evidence type="ECO:0000256" key="2">
    <source>
        <dbReference type="ARBA" id="ARBA00006601"/>
    </source>
</evidence>
<comment type="caution">
    <text evidence="12">The sequence shown here is derived from an EMBL/GenBank/DDBJ whole genome shotgun (WGS) entry which is preliminary data.</text>
</comment>
<evidence type="ECO:0000256" key="5">
    <source>
        <dbReference type="ARBA" id="ARBA00023027"/>
    </source>
</evidence>
<evidence type="ECO:0000256" key="3">
    <source>
        <dbReference type="ARBA" id="ARBA00012954"/>
    </source>
</evidence>
<feature type="binding site" evidence="9">
    <location>
        <begin position="153"/>
        <end position="156"/>
    </location>
    <ligand>
        <name>substrate</name>
    </ligand>
</feature>
<dbReference type="RefSeq" id="WP_131734722.1">
    <property type="nucleotide sequence ID" value="NZ_CAACYD010000007.1"/>
</dbReference>